<comment type="caution">
    <text evidence="3">The sequence shown here is derived from an EMBL/GenBank/DDBJ whole genome shotgun (WGS) entry which is preliminary data.</text>
</comment>
<protein>
    <submittedName>
        <fullName evidence="3">Uncharacterized protein</fullName>
    </submittedName>
</protein>
<keyword evidence="2" id="KW-0472">Membrane</keyword>
<accession>A0A5C4J9Z3</accession>
<feature type="transmembrane region" description="Helical" evidence="2">
    <location>
        <begin position="28"/>
        <end position="47"/>
    </location>
</feature>
<evidence type="ECO:0000313" key="4">
    <source>
        <dbReference type="Proteomes" id="UP000309174"/>
    </source>
</evidence>
<dbReference type="RefSeq" id="WP_138646543.1">
    <property type="nucleotide sequence ID" value="NZ_VCKW01000094.1"/>
</dbReference>
<dbReference type="AlphaFoldDB" id="A0A5C4J9Z3"/>
<dbReference type="Proteomes" id="UP000309174">
    <property type="component" value="Unassembled WGS sequence"/>
</dbReference>
<name>A0A5C4J9Z3_9ACTN</name>
<dbReference type="EMBL" id="VCKW01000094">
    <property type="protein sequence ID" value="TMQ98315.1"/>
    <property type="molecule type" value="Genomic_DNA"/>
</dbReference>
<evidence type="ECO:0000256" key="2">
    <source>
        <dbReference type="SAM" id="Phobius"/>
    </source>
</evidence>
<reference evidence="3 4" key="1">
    <citation type="submission" date="2019-05" db="EMBL/GenBank/DDBJ databases">
        <title>Draft genome sequence of Actinomadura sp. 14C53.</title>
        <authorList>
            <person name="Saricaoglu S."/>
            <person name="Isik K."/>
        </authorList>
    </citation>
    <scope>NUCLEOTIDE SEQUENCE [LARGE SCALE GENOMIC DNA]</scope>
    <source>
        <strain evidence="3 4">14C53</strain>
    </source>
</reference>
<keyword evidence="4" id="KW-1185">Reference proteome</keyword>
<organism evidence="3 4">
    <name type="scientific">Actinomadura soli</name>
    <dbReference type="NCBI Taxonomy" id="2508997"/>
    <lineage>
        <taxon>Bacteria</taxon>
        <taxon>Bacillati</taxon>
        <taxon>Actinomycetota</taxon>
        <taxon>Actinomycetes</taxon>
        <taxon>Streptosporangiales</taxon>
        <taxon>Thermomonosporaceae</taxon>
        <taxon>Actinomadura</taxon>
    </lineage>
</organism>
<keyword evidence="2" id="KW-1133">Transmembrane helix</keyword>
<evidence type="ECO:0000313" key="3">
    <source>
        <dbReference type="EMBL" id="TMQ98315.1"/>
    </source>
</evidence>
<sequence length="191" mass="20800">MTRPQPIVQAGPEAEERPERLRPRDRRVLQALALLCAVPAVLVLHWVDATNGIEKNLKPPEKVTSVRPGQIGELIGAQWKVVGRRQAPPLARDDANDVVDLRVAVAVRPRDAAGAKSVASYGIVYRLVDDEGREWSALAIPEGTPRAGVAMRVIVKGTVPRTKADSLELVIQAPKTSRKAGDPLPSLRFEH</sequence>
<proteinExistence type="predicted"/>
<feature type="region of interest" description="Disordered" evidence="1">
    <location>
        <begin position="1"/>
        <end position="20"/>
    </location>
</feature>
<evidence type="ECO:0000256" key="1">
    <source>
        <dbReference type="SAM" id="MobiDB-lite"/>
    </source>
</evidence>
<dbReference type="OrthoDB" id="3476458at2"/>
<gene>
    <name evidence="3" type="ORF">ETD83_19355</name>
</gene>
<keyword evidence="2" id="KW-0812">Transmembrane</keyword>